<dbReference type="InterPro" id="IPR001368">
    <property type="entry name" value="TNFR/NGFR_Cys_rich_reg"/>
</dbReference>
<evidence type="ECO:0000313" key="11">
    <source>
        <dbReference type="Proteomes" id="UP000001038"/>
    </source>
</evidence>
<dbReference type="PROSITE" id="PS50050">
    <property type="entry name" value="TNFR_NGFR_2"/>
    <property type="match status" value="1"/>
</dbReference>
<dbReference type="SMART" id="SM00208">
    <property type="entry name" value="TNFR"/>
    <property type="match status" value="4"/>
</dbReference>
<feature type="disulfide bond" evidence="8">
    <location>
        <begin position="120"/>
        <end position="135"/>
    </location>
</feature>
<feature type="disulfide bond" evidence="8">
    <location>
        <begin position="138"/>
        <end position="151"/>
    </location>
</feature>
<dbReference type="InterPro" id="IPR048522">
    <property type="entry name" value="Death_3_fish"/>
</dbReference>
<reference evidence="10 11" key="1">
    <citation type="journal article" date="2007" name="Nature">
        <title>The medaka draft genome and insights into vertebrate genome evolution.</title>
        <authorList>
            <person name="Kasahara M."/>
            <person name="Naruse K."/>
            <person name="Sasaki S."/>
            <person name="Nakatani Y."/>
            <person name="Qu W."/>
            <person name="Ahsan B."/>
            <person name="Yamada T."/>
            <person name="Nagayasu Y."/>
            <person name="Doi K."/>
            <person name="Kasai Y."/>
            <person name="Jindo T."/>
            <person name="Kobayashi D."/>
            <person name="Shimada A."/>
            <person name="Toyoda A."/>
            <person name="Kuroki Y."/>
            <person name="Fujiyama A."/>
            <person name="Sasaki T."/>
            <person name="Shimizu A."/>
            <person name="Asakawa S."/>
            <person name="Shimizu N."/>
            <person name="Hashimoto S."/>
            <person name="Yang J."/>
            <person name="Lee Y."/>
            <person name="Matsushima K."/>
            <person name="Sugano S."/>
            <person name="Sakaizumi M."/>
            <person name="Narita T."/>
            <person name="Ohishi K."/>
            <person name="Haga S."/>
            <person name="Ohta F."/>
            <person name="Nomoto H."/>
            <person name="Nogata K."/>
            <person name="Morishita T."/>
            <person name="Endo T."/>
            <person name="Shin-I T."/>
            <person name="Takeda H."/>
            <person name="Morishita S."/>
            <person name="Kohara Y."/>
        </authorList>
    </citation>
    <scope>NUCLEOTIDE SEQUENCE [LARGE SCALE GENOMIC DNA]</scope>
    <source>
        <strain evidence="10 11">Hd-rR</strain>
    </source>
</reference>
<keyword evidence="5" id="KW-0677">Repeat</keyword>
<dbReference type="Pfam" id="PF00020">
    <property type="entry name" value="TNFR_c6"/>
    <property type="match status" value="3"/>
</dbReference>
<proteinExistence type="predicted"/>
<dbReference type="Proteomes" id="UP000001038">
    <property type="component" value="Chromosome 11"/>
</dbReference>
<keyword evidence="4" id="KW-0732">Signal</keyword>
<dbReference type="Gene3D" id="2.10.50.10">
    <property type="entry name" value="Tumor Necrosis Factor Receptor, subunit A, domain 2"/>
    <property type="match status" value="4"/>
</dbReference>
<evidence type="ECO:0000256" key="5">
    <source>
        <dbReference type="ARBA" id="ARBA00022737"/>
    </source>
</evidence>
<keyword evidence="2" id="KW-0964">Secreted</keyword>
<reference evidence="10" key="2">
    <citation type="submission" date="2025-08" db="UniProtKB">
        <authorList>
            <consortium name="Ensembl"/>
        </authorList>
    </citation>
    <scope>IDENTIFICATION</scope>
    <source>
        <strain evidence="10">Hd-rR</strain>
    </source>
</reference>
<dbReference type="SMART" id="SM01411">
    <property type="entry name" value="Ephrin_rec_like"/>
    <property type="match status" value="2"/>
</dbReference>
<evidence type="ECO:0000256" key="3">
    <source>
        <dbReference type="ARBA" id="ARBA00022703"/>
    </source>
</evidence>
<accession>A0A3B3HHS4</accession>
<comment type="subcellular location">
    <subcellularLocation>
        <location evidence="1">Secreted</location>
    </subcellularLocation>
</comment>
<dbReference type="Pfam" id="PF21733">
    <property type="entry name" value="Death_3"/>
    <property type="match status" value="1"/>
</dbReference>
<dbReference type="GO" id="GO:0006915">
    <property type="term" value="P:apoptotic process"/>
    <property type="evidence" value="ECO:0007669"/>
    <property type="project" value="UniProtKB-KW"/>
</dbReference>
<keyword evidence="6 8" id="KW-1015">Disulfide bond</keyword>
<feature type="repeat" description="TNFR-Cys" evidence="8">
    <location>
        <begin position="119"/>
        <end position="159"/>
    </location>
</feature>
<keyword evidence="7" id="KW-0325">Glycoprotein</keyword>
<dbReference type="InParanoid" id="A0A3B3HHS4"/>
<dbReference type="GO" id="GO:0005576">
    <property type="term" value="C:extracellular region"/>
    <property type="evidence" value="ECO:0007669"/>
    <property type="project" value="UniProtKB-SubCell"/>
</dbReference>
<dbReference type="AlphaFoldDB" id="A0A3B3HHS4"/>
<evidence type="ECO:0000256" key="7">
    <source>
        <dbReference type="ARBA" id="ARBA00023180"/>
    </source>
</evidence>
<dbReference type="SUPFAM" id="SSF57586">
    <property type="entry name" value="TNF receptor-like"/>
    <property type="match status" value="2"/>
</dbReference>
<keyword evidence="3" id="KW-0053">Apoptosis</keyword>
<evidence type="ECO:0000256" key="2">
    <source>
        <dbReference type="ARBA" id="ARBA00022525"/>
    </source>
</evidence>
<reference evidence="10" key="3">
    <citation type="submission" date="2025-09" db="UniProtKB">
        <authorList>
            <consortium name="Ensembl"/>
        </authorList>
    </citation>
    <scope>IDENTIFICATION</scope>
    <source>
        <strain evidence="10">Hd-rR</strain>
    </source>
</reference>
<evidence type="ECO:0000259" key="9">
    <source>
        <dbReference type="PROSITE" id="PS50050"/>
    </source>
</evidence>
<dbReference type="STRING" id="8090.ENSORLP00000031319"/>
<gene>
    <name evidence="10" type="primary">opga</name>
</gene>
<protein>
    <submittedName>
        <fullName evidence="10">Osteoprotegerin a</fullName>
    </submittedName>
</protein>
<organism evidence="10 11">
    <name type="scientific">Oryzias latipes</name>
    <name type="common">Japanese rice fish</name>
    <name type="synonym">Japanese killifish</name>
    <dbReference type="NCBI Taxonomy" id="8090"/>
    <lineage>
        <taxon>Eukaryota</taxon>
        <taxon>Metazoa</taxon>
        <taxon>Chordata</taxon>
        <taxon>Craniata</taxon>
        <taxon>Vertebrata</taxon>
        <taxon>Euteleostomi</taxon>
        <taxon>Actinopterygii</taxon>
        <taxon>Neopterygii</taxon>
        <taxon>Teleostei</taxon>
        <taxon>Neoteleostei</taxon>
        <taxon>Acanthomorphata</taxon>
        <taxon>Ovalentaria</taxon>
        <taxon>Atherinomorphae</taxon>
        <taxon>Beloniformes</taxon>
        <taxon>Adrianichthyidae</taxon>
        <taxon>Oryziinae</taxon>
        <taxon>Oryzias</taxon>
    </lineage>
</organism>
<dbReference type="Ensembl" id="ENSORLT00000033922.1">
    <property type="protein sequence ID" value="ENSORLP00000031319.1"/>
    <property type="gene ID" value="ENSORLG00000000705.2"/>
</dbReference>
<dbReference type="PANTHER" id="PTHR23097:SF116">
    <property type="entry name" value="TUMOR NECROSIS FACTOR RECEPTOR SUPERFAMILY MEMBER 6B"/>
    <property type="match status" value="1"/>
</dbReference>
<feature type="disulfide bond" evidence="8">
    <location>
        <begin position="141"/>
        <end position="159"/>
    </location>
</feature>
<sequence>MDKYSYRRRERISFFKPDTMVGGDLELAEARAGSARLSQLSAPGSDALPADAFLSVPQVFLLLLQLLLTSGTLGYSLDNPLTYVRKDFVTGKPVTCDACQPGYYLRAHCTATQKSQCAPCPAGSFTAIWNYIDKCLRCSVCGLNEVVKKPCTASNDSQCACKDGYFFHPRYNMCTRHSECPSGQGVLTEGTAEKNTVCHSCPDGTFSNSSSARQNCTQHRSCSDVGLKTVLRGSSWHDSVCGSCDENIDGAEYLKEIIPGIFVHHKMSIKRMRRLVHKLLSEKGEKHSGTSQMSSPQLQAKVEEWVLSSTSSQVHKLIEMLREVGAVHNAEKLSSKLSRIDAFMTDCRAKTEGGEVMYTDIEGVV</sequence>
<feature type="domain" description="TNFR-Cys" evidence="9">
    <location>
        <begin position="119"/>
        <end position="159"/>
    </location>
</feature>
<keyword evidence="11" id="KW-1185">Reference proteome</keyword>
<dbReference type="PANTHER" id="PTHR23097">
    <property type="entry name" value="TUMOR NECROSIS FACTOR RECEPTOR SUPERFAMILY MEMBER"/>
    <property type="match status" value="1"/>
</dbReference>
<dbReference type="Bgee" id="ENSORLG00000000705">
    <property type="expression patterns" value="Expressed in pharyngeal gill and 12 other cell types or tissues"/>
</dbReference>
<evidence type="ECO:0000256" key="8">
    <source>
        <dbReference type="PROSITE-ProRule" id="PRU00206"/>
    </source>
</evidence>
<name>A0A3B3HHS4_ORYLA</name>
<evidence type="ECO:0000256" key="4">
    <source>
        <dbReference type="ARBA" id="ARBA00022729"/>
    </source>
</evidence>
<dbReference type="GeneTree" id="ENSGT00940000155167"/>
<evidence type="ECO:0000256" key="6">
    <source>
        <dbReference type="ARBA" id="ARBA00023157"/>
    </source>
</evidence>
<evidence type="ECO:0000313" key="10">
    <source>
        <dbReference type="Ensembl" id="ENSORLP00000031319.1"/>
    </source>
</evidence>
<evidence type="ECO:0000256" key="1">
    <source>
        <dbReference type="ARBA" id="ARBA00004613"/>
    </source>
</evidence>
<dbReference type="InterPro" id="IPR052459">
    <property type="entry name" value="TNFRSF_decoy_receptor"/>
</dbReference>